<dbReference type="InterPro" id="IPR014721">
    <property type="entry name" value="Ribsml_uS5_D2-typ_fold_subgr"/>
</dbReference>
<dbReference type="RefSeq" id="XP_005105464.1">
    <property type="nucleotide sequence ID" value="XM_005105407.3"/>
</dbReference>
<dbReference type="PIRSF" id="PIRSF015950">
    <property type="entry name" value="Mev_P_decrbx"/>
    <property type="match status" value="1"/>
</dbReference>
<feature type="domain" description="Diphosphomevalonate decarboxylase-like N-terminal" evidence="19">
    <location>
        <begin position="16"/>
        <end position="183"/>
    </location>
</feature>
<evidence type="ECO:0000256" key="8">
    <source>
        <dbReference type="ARBA" id="ARBA00022955"/>
    </source>
</evidence>
<evidence type="ECO:0000256" key="11">
    <source>
        <dbReference type="ARBA" id="ARBA00023166"/>
    </source>
</evidence>
<dbReference type="InterPro" id="IPR041431">
    <property type="entry name" value="Mvd1_C"/>
</dbReference>
<dbReference type="Pfam" id="PF22700">
    <property type="entry name" value="MVD-like_N"/>
    <property type="match status" value="1"/>
</dbReference>
<evidence type="ECO:0000259" key="19">
    <source>
        <dbReference type="Pfam" id="PF22700"/>
    </source>
</evidence>
<evidence type="ECO:0000256" key="15">
    <source>
        <dbReference type="PIRNR" id="PIRNR015950"/>
    </source>
</evidence>
<keyword evidence="10 15" id="KW-0443">Lipid metabolism</keyword>
<evidence type="ECO:0000256" key="6">
    <source>
        <dbReference type="ARBA" id="ARBA00022741"/>
    </source>
</evidence>
<dbReference type="PANTHER" id="PTHR10977:SF3">
    <property type="entry name" value="DIPHOSPHOMEVALONATE DECARBOXYLASE"/>
    <property type="match status" value="1"/>
</dbReference>
<evidence type="ECO:0000256" key="1">
    <source>
        <dbReference type="ARBA" id="ARBA00003812"/>
    </source>
</evidence>
<dbReference type="InterPro" id="IPR036554">
    <property type="entry name" value="GHMP_kinase_C_sf"/>
</dbReference>
<evidence type="ECO:0000256" key="3">
    <source>
        <dbReference type="ARBA" id="ARBA00012296"/>
    </source>
</evidence>
<dbReference type="Proteomes" id="UP000694888">
    <property type="component" value="Unplaced"/>
</dbReference>
<proteinExistence type="inferred from homology"/>
<organism evidence="20 21">
    <name type="scientific">Aplysia californica</name>
    <name type="common">California sea hare</name>
    <dbReference type="NCBI Taxonomy" id="6500"/>
    <lineage>
        <taxon>Eukaryota</taxon>
        <taxon>Metazoa</taxon>
        <taxon>Spiralia</taxon>
        <taxon>Lophotrochozoa</taxon>
        <taxon>Mollusca</taxon>
        <taxon>Gastropoda</taxon>
        <taxon>Heterobranchia</taxon>
        <taxon>Euthyneura</taxon>
        <taxon>Tectipleura</taxon>
        <taxon>Aplysiida</taxon>
        <taxon>Aplysioidea</taxon>
        <taxon>Aplysiidae</taxon>
        <taxon>Aplysia</taxon>
    </lineage>
</organism>
<dbReference type="SUPFAM" id="SSF55060">
    <property type="entry name" value="GHMP Kinase, C-terminal domain"/>
    <property type="match status" value="1"/>
</dbReference>
<keyword evidence="7 15" id="KW-0067">ATP-binding</keyword>
<evidence type="ECO:0000259" key="18">
    <source>
        <dbReference type="Pfam" id="PF18376"/>
    </source>
</evidence>
<evidence type="ECO:0000256" key="17">
    <source>
        <dbReference type="SAM" id="MobiDB-lite"/>
    </source>
</evidence>
<keyword evidence="11 16" id="KW-1207">Sterol metabolism</keyword>
<dbReference type="NCBIfam" id="TIGR01240">
    <property type="entry name" value="mevDPdecarb"/>
    <property type="match status" value="1"/>
</dbReference>
<keyword evidence="20" id="KW-1185">Reference proteome</keyword>
<feature type="domain" description="Mvd1 C-terminal" evidence="18">
    <location>
        <begin position="198"/>
        <end position="383"/>
    </location>
</feature>
<dbReference type="EC" id="4.1.1.33" evidence="3 15"/>
<keyword evidence="9 16" id="KW-0756">Sterol biosynthesis</keyword>
<evidence type="ECO:0000256" key="12">
    <source>
        <dbReference type="ARBA" id="ARBA00023221"/>
    </source>
</evidence>
<dbReference type="Gene3D" id="3.30.230.10">
    <property type="match status" value="1"/>
</dbReference>
<sequence length="402" mass="44120">MSVKMDETFRCVTCTAPVNIAVIKYWGKRNEKLILPTNPSLSVTLGQDELRAKTSVAFSSKYTEDRMWLNGKEESVSSQRIQNVLKEVRRRVRKRGAPGGGNEVDTSRHIHIVSENNFPTAAGLASSAAGYACLVYSLCKLYGVQGEISDIARQGSGSACRSIYGGYVLWKTGDLMDGTDSFAEQVAPESHWPEMRSLICVVSDQKKHVGSTEGMQTTVLTSELMQHRVDGVVSQRTDDMIEAIMARDFPTFAKITMQESNQLHAVCLDTYPPIFYMTDTSRLIVRLVHAINDVLGDIKVAYTFDAGPNACLYLLKEDVPRVMGLLRHFFPPAQRNGEPFVTGLPVDELPVTESDLAGISLPQSEGAIKYVIHTKVGPGPQVVTDPSESLIDADGSPKQKSS</sequence>
<dbReference type="InterPro" id="IPR029765">
    <property type="entry name" value="Mev_diP_decarb"/>
</dbReference>
<evidence type="ECO:0000256" key="14">
    <source>
        <dbReference type="ARBA" id="ARBA00048154"/>
    </source>
</evidence>
<dbReference type="PANTHER" id="PTHR10977">
    <property type="entry name" value="DIPHOSPHOMEVALONATE DECARBOXYLASE"/>
    <property type="match status" value="1"/>
</dbReference>
<reference evidence="21" key="1">
    <citation type="submission" date="2025-08" db="UniProtKB">
        <authorList>
            <consortium name="RefSeq"/>
        </authorList>
    </citation>
    <scope>IDENTIFICATION</scope>
</reference>
<keyword evidence="6 15" id="KW-0547">Nucleotide-binding</keyword>
<keyword evidence="8 16" id="KW-0752">Steroid biosynthesis</keyword>
<name>A0ABM0JZX1_APLCA</name>
<evidence type="ECO:0000256" key="9">
    <source>
        <dbReference type="ARBA" id="ARBA00023011"/>
    </source>
</evidence>
<keyword evidence="16" id="KW-0152">Cholesterol biosynthesis</keyword>
<comment type="pathway">
    <text evidence="16">Steroid biosynthesis; cholesterol biosynthesis.</text>
</comment>
<evidence type="ECO:0000256" key="2">
    <source>
        <dbReference type="ARBA" id="ARBA00008831"/>
    </source>
</evidence>
<evidence type="ECO:0000313" key="20">
    <source>
        <dbReference type="Proteomes" id="UP000694888"/>
    </source>
</evidence>
<evidence type="ECO:0000313" key="21">
    <source>
        <dbReference type="RefSeq" id="XP_005105464.1"/>
    </source>
</evidence>
<dbReference type="SUPFAM" id="SSF54211">
    <property type="entry name" value="Ribosomal protein S5 domain 2-like"/>
    <property type="match status" value="1"/>
</dbReference>
<dbReference type="InterPro" id="IPR020568">
    <property type="entry name" value="Ribosomal_Su5_D2-typ_SF"/>
</dbReference>
<protein>
    <recommendedName>
        <fullName evidence="4 15">Diphosphomevalonate decarboxylase</fullName>
        <ecNumber evidence="3 15">4.1.1.33</ecNumber>
    </recommendedName>
</protein>
<evidence type="ECO:0000256" key="4">
    <source>
        <dbReference type="ARBA" id="ARBA00019335"/>
    </source>
</evidence>
<dbReference type="Pfam" id="PF18376">
    <property type="entry name" value="MDD_C"/>
    <property type="match status" value="1"/>
</dbReference>
<dbReference type="InterPro" id="IPR005935">
    <property type="entry name" value="Mev_decarb"/>
</dbReference>
<comment type="function">
    <text evidence="1 16">Catalyzes the ATP dependent decarboxylation of (R)-5-diphosphomevalonate to form isopentenyl diphosphate (IPP). Functions in the mevalonate (MVA) pathway leading to isopentenyl diphosphate (IPP), a key precursor for the biosynthesis of isoprenoids and sterol synthesis.</text>
</comment>
<keyword evidence="16" id="KW-0153">Cholesterol metabolism</keyword>
<dbReference type="GeneID" id="101848605"/>
<keyword evidence="12 16" id="KW-0753">Steroid metabolism</keyword>
<comment type="similarity">
    <text evidence="2 15 16">Belongs to the diphosphomevalonate decarboxylase family.</text>
</comment>
<dbReference type="Gene3D" id="3.30.70.890">
    <property type="entry name" value="GHMP kinase, C-terminal domain"/>
    <property type="match status" value="1"/>
</dbReference>
<evidence type="ECO:0000256" key="10">
    <source>
        <dbReference type="ARBA" id="ARBA00023098"/>
    </source>
</evidence>
<evidence type="ECO:0000256" key="5">
    <source>
        <dbReference type="ARBA" id="ARBA00022516"/>
    </source>
</evidence>
<feature type="region of interest" description="Disordered" evidence="17">
    <location>
        <begin position="379"/>
        <end position="402"/>
    </location>
</feature>
<keyword evidence="13 15" id="KW-0456">Lyase</keyword>
<accession>A0ABM0JZX1</accession>
<gene>
    <name evidence="21" type="primary">LOC101848605</name>
</gene>
<evidence type="ECO:0000256" key="13">
    <source>
        <dbReference type="ARBA" id="ARBA00023239"/>
    </source>
</evidence>
<evidence type="ECO:0000256" key="16">
    <source>
        <dbReference type="RuleBase" id="RU363086"/>
    </source>
</evidence>
<keyword evidence="5 16" id="KW-0444">Lipid biosynthesis</keyword>
<dbReference type="InterPro" id="IPR053859">
    <property type="entry name" value="MVD-like_N"/>
</dbReference>
<evidence type="ECO:0000256" key="7">
    <source>
        <dbReference type="ARBA" id="ARBA00022840"/>
    </source>
</evidence>
<comment type="catalytic activity">
    <reaction evidence="14 15 16">
        <text>(R)-5-diphosphomevalonate + ATP = isopentenyl diphosphate + ADP + phosphate + CO2</text>
        <dbReference type="Rhea" id="RHEA:23732"/>
        <dbReference type="ChEBI" id="CHEBI:16526"/>
        <dbReference type="ChEBI" id="CHEBI:30616"/>
        <dbReference type="ChEBI" id="CHEBI:43474"/>
        <dbReference type="ChEBI" id="CHEBI:57557"/>
        <dbReference type="ChEBI" id="CHEBI:128769"/>
        <dbReference type="ChEBI" id="CHEBI:456216"/>
        <dbReference type="EC" id="4.1.1.33"/>
    </reaction>
</comment>